<dbReference type="PANTHER" id="PTHR31356">
    <property type="entry name" value="THYLAKOID LUMENAL 29 KDA PROTEIN, CHLOROPLASTIC-RELATED"/>
    <property type="match status" value="1"/>
</dbReference>
<feature type="region of interest" description="Disordered" evidence="7">
    <location>
        <begin position="11"/>
        <end position="37"/>
    </location>
</feature>
<dbReference type="Pfam" id="PF00141">
    <property type="entry name" value="peroxidase"/>
    <property type="match status" value="1"/>
</dbReference>
<evidence type="ECO:0000256" key="5">
    <source>
        <dbReference type="ARBA" id="ARBA00023004"/>
    </source>
</evidence>
<keyword evidence="2" id="KW-0349">Heme</keyword>
<evidence type="ECO:0000256" key="3">
    <source>
        <dbReference type="ARBA" id="ARBA00022723"/>
    </source>
</evidence>
<reference evidence="10" key="1">
    <citation type="submission" date="2022-10" db="EMBL/GenBank/DDBJ databases">
        <authorList>
            <person name="Chen Y."/>
            <person name="Dougan E. K."/>
            <person name="Chan C."/>
            <person name="Rhodes N."/>
            <person name="Thang M."/>
        </authorList>
    </citation>
    <scope>NUCLEOTIDE SEQUENCE</scope>
</reference>
<evidence type="ECO:0000259" key="8">
    <source>
        <dbReference type="PROSITE" id="PS50106"/>
    </source>
</evidence>
<dbReference type="SUPFAM" id="SSF48113">
    <property type="entry name" value="Heme-dependent peroxidases"/>
    <property type="match status" value="1"/>
</dbReference>
<keyword evidence="4" id="KW-0560">Oxidoreductase</keyword>
<evidence type="ECO:0000256" key="1">
    <source>
        <dbReference type="ARBA" id="ARBA00022559"/>
    </source>
</evidence>
<proteinExistence type="inferred from homology"/>
<evidence type="ECO:0000256" key="4">
    <source>
        <dbReference type="ARBA" id="ARBA00023002"/>
    </source>
</evidence>
<protein>
    <submittedName>
        <fullName evidence="12">L-ascorbate peroxidase 3</fullName>
    </submittedName>
</protein>
<dbReference type="InterPro" id="IPR010255">
    <property type="entry name" value="Haem_peroxidase_sf"/>
</dbReference>
<reference evidence="11" key="2">
    <citation type="submission" date="2024-04" db="EMBL/GenBank/DDBJ databases">
        <authorList>
            <person name="Chen Y."/>
            <person name="Shah S."/>
            <person name="Dougan E. K."/>
            <person name="Thang M."/>
            <person name="Chan C."/>
        </authorList>
    </citation>
    <scope>NUCLEOTIDE SEQUENCE [LARGE SCALE GENOMIC DNA]</scope>
</reference>
<dbReference type="GO" id="GO:0042744">
    <property type="term" value="P:hydrogen peroxide catabolic process"/>
    <property type="evidence" value="ECO:0007669"/>
    <property type="project" value="TreeGrafter"/>
</dbReference>
<organism evidence="10">
    <name type="scientific">Cladocopium goreaui</name>
    <dbReference type="NCBI Taxonomy" id="2562237"/>
    <lineage>
        <taxon>Eukaryota</taxon>
        <taxon>Sar</taxon>
        <taxon>Alveolata</taxon>
        <taxon>Dinophyceae</taxon>
        <taxon>Suessiales</taxon>
        <taxon>Symbiodiniaceae</taxon>
        <taxon>Cladocopium</taxon>
    </lineage>
</organism>
<feature type="domain" description="PDZ" evidence="8">
    <location>
        <begin position="46"/>
        <end position="108"/>
    </location>
</feature>
<dbReference type="Gene3D" id="1.10.520.10">
    <property type="match status" value="1"/>
</dbReference>
<dbReference type="EMBL" id="CAMXCT030000631">
    <property type="protein sequence ID" value="CAL4768722.1"/>
    <property type="molecule type" value="Genomic_DNA"/>
</dbReference>
<dbReference type="PANTHER" id="PTHR31356:SF36">
    <property type="entry name" value="L-ASCORBATE PEROXIDASE 3"/>
    <property type="match status" value="1"/>
</dbReference>
<keyword evidence="13" id="KW-1185">Reference proteome</keyword>
<dbReference type="Gene3D" id="1.10.420.10">
    <property type="entry name" value="Peroxidase, domain 2"/>
    <property type="match status" value="1"/>
</dbReference>
<dbReference type="InterPro" id="IPR019794">
    <property type="entry name" value="Peroxidases_AS"/>
</dbReference>
<dbReference type="PROSITE" id="PS50873">
    <property type="entry name" value="PEROXIDASE_4"/>
    <property type="match status" value="1"/>
</dbReference>
<dbReference type="InterPro" id="IPR036034">
    <property type="entry name" value="PDZ_sf"/>
</dbReference>
<dbReference type="GO" id="GO:0034599">
    <property type="term" value="P:cellular response to oxidative stress"/>
    <property type="evidence" value="ECO:0007669"/>
    <property type="project" value="InterPro"/>
</dbReference>
<name>A0A9P1FP08_9DINO</name>
<dbReference type="EMBL" id="CAMXCT020000631">
    <property type="protein sequence ID" value="CAL1134785.1"/>
    <property type="molecule type" value="Genomic_DNA"/>
</dbReference>
<dbReference type="PRINTS" id="PR00459">
    <property type="entry name" value="ASPEROXIDASE"/>
</dbReference>
<dbReference type="GO" id="GO:0046872">
    <property type="term" value="F:metal ion binding"/>
    <property type="evidence" value="ECO:0007669"/>
    <property type="project" value="UniProtKB-KW"/>
</dbReference>
<dbReference type="Proteomes" id="UP001152797">
    <property type="component" value="Unassembled WGS sequence"/>
</dbReference>
<comment type="caution">
    <text evidence="10">The sequence shown here is derived from an EMBL/GenBank/DDBJ whole genome shotgun (WGS) entry which is preliminary data.</text>
</comment>
<dbReference type="InterPro" id="IPR002207">
    <property type="entry name" value="Peroxidase_I"/>
</dbReference>
<comment type="similarity">
    <text evidence="6">Belongs to the peroxidase family.</text>
</comment>
<gene>
    <name evidence="10" type="ORF">C1SCF055_LOCUS9202</name>
</gene>
<sequence length="390" mass="43068">MGNTACCQTEAIDGSEPPVDAKPILDSTSPGNTLAGGDTEQERLYEVTLVKTDGSKLGLDVDYMAERKVLPIMHVTGGVAEEWNRRNPMKKMHSGDCILEVNGITGNVAEILEKCKADSVLNMKLCRCLTYEYLLEDLEKLIRHKNCGPILIRLSWHDAGVFNGVDGCPNAAMRLKDSAEHKMDANAGLPQIALSLLGPIAAKYVPRLISHADLWVVAANVAIKTMGGPTITTRYGRVDALSASESASSASGRLPEADKDEHHLRSIFHPKGFEDKEIVALCGAHSVGSCHLERSGYDGAWTDNKLKFDNSYFKDLLHKQWQEETNSKGKKQFRCGSAMMLPSDMALLKDPSLKRYVLEFAEDENLWFSEFGKAWIRLQEAGCQELRDIL</sequence>
<dbReference type="GO" id="GO:0020037">
    <property type="term" value="F:heme binding"/>
    <property type="evidence" value="ECO:0007669"/>
    <property type="project" value="InterPro"/>
</dbReference>
<dbReference type="SUPFAM" id="SSF50156">
    <property type="entry name" value="PDZ domain-like"/>
    <property type="match status" value="1"/>
</dbReference>
<dbReference type="AlphaFoldDB" id="A0A9P1FP08"/>
<keyword evidence="3" id="KW-0479">Metal-binding</keyword>
<dbReference type="InterPro" id="IPR002016">
    <property type="entry name" value="Haem_peroxidase"/>
</dbReference>
<dbReference type="InterPro" id="IPR044831">
    <property type="entry name" value="Ccp1-like"/>
</dbReference>
<dbReference type="InterPro" id="IPR001478">
    <property type="entry name" value="PDZ"/>
</dbReference>
<evidence type="ECO:0000313" key="12">
    <source>
        <dbReference type="EMBL" id="CAL4768722.1"/>
    </source>
</evidence>
<keyword evidence="1 12" id="KW-0575">Peroxidase</keyword>
<dbReference type="OrthoDB" id="2859658at2759"/>
<evidence type="ECO:0000313" key="11">
    <source>
        <dbReference type="EMBL" id="CAL1134785.1"/>
    </source>
</evidence>
<evidence type="ECO:0000313" key="13">
    <source>
        <dbReference type="Proteomes" id="UP001152797"/>
    </source>
</evidence>
<dbReference type="GO" id="GO:0004601">
    <property type="term" value="F:peroxidase activity"/>
    <property type="evidence" value="ECO:0007669"/>
    <property type="project" value="UniProtKB-KW"/>
</dbReference>
<accession>A0A9P1FP08</accession>
<evidence type="ECO:0000256" key="6">
    <source>
        <dbReference type="RuleBase" id="RU004241"/>
    </source>
</evidence>
<evidence type="ECO:0000256" key="2">
    <source>
        <dbReference type="ARBA" id="ARBA00022617"/>
    </source>
</evidence>
<feature type="domain" description="Plant heme peroxidase family profile" evidence="9">
    <location>
        <begin position="206"/>
        <end position="390"/>
    </location>
</feature>
<keyword evidence="5" id="KW-0408">Iron</keyword>
<evidence type="ECO:0000313" key="10">
    <source>
        <dbReference type="EMBL" id="CAI3981410.1"/>
    </source>
</evidence>
<evidence type="ECO:0000256" key="7">
    <source>
        <dbReference type="SAM" id="MobiDB-lite"/>
    </source>
</evidence>
<dbReference type="EMBL" id="CAMXCT010000631">
    <property type="protein sequence ID" value="CAI3981410.1"/>
    <property type="molecule type" value="Genomic_DNA"/>
</dbReference>
<evidence type="ECO:0000259" key="9">
    <source>
        <dbReference type="PROSITE" id="PS50873"/>
    </source>
</evidence>
<dbReference type="GO" id="GO:0000302">
    <property type="term" value="P:response to reactive oxygen species"/>
    <property type="evidence" value="ECO:0007669"/>
    <property type="project" value="TreeGrafter"/>
</dbReference>
<dbReference type="PROSITE" id="PS50106">
    <property type="entry name" value="PDZ"/>
    <property type="match status" value="1"/>
</dbReference>
<dbReference type="PROSITE" id="PS00436">
    <property type="entry name" value="PEROXIDASE_2"/>
    <property type="match status" value="1"/>
</dbReference>
<dbReference type="PRINTS" id="PR00458">
    <property type="entry name" value="PEROXIDASE"/>
</dbReference>